<evidence type="ECO:0000256" key="9">
    <source>
        <dbReference type="SAM" id="MobiDB-lite"/>
    </source>
</evidence>
<evidence type="ECO:0000259" key="11">
    <source>
        <dbReference type="PROSITE" id="PS50011"/>
    </source>
</evidence>
<evidence type="ECO:0000256" key="8">
    <source>
        <dbReference type="ARBA" id="ARBA00048679"/>
    </source>
</evidence>
<dbReference type="Pfam" id="PF00069">
    <property type="entry name" value="Pkinase"/>
    <property type="match status" value="1"/>
</dbReference>
<organism evidence="12 13">
    <name type="scientific">Streptomyces litmocidini</name>
    <dbReference type="NCBI Taxonomy" id="67318"/>
    <lineage>
        <taxon>Bacteria</taxon>
        <taxon>Bacillati</taxon>
        <taxon>Actinomycetota</taxon>
        <taxon>Actinomycetes</taxon>
        <taxon>Kitasatosporales</taxon>
        <taxon>Streptomycetaceae</taxon>
        <taxon>Streptomyces</taxon>
    </lineage>
</organism>
<keyword evidence="10" id="KW-0472">Membrane</keyword>
<evidence type="ECO:0000256" key="10">
    <source>
        <dbReference type="SAM" id="Phobius"/>
    </source>
</evidence>
<name>A0ABW7UDP9_9ACTN</name>
<comment type="catalytic activity">
    <reaction evidence="8">
        <text>L-seryl-[protein] + ATP = O-phospho-L-seryl-[protein] + ADP + H(+)</text>
        <dbReference type="Rhea" id="RHEA:17989"/>
        <dbReference type="Rhea" id="RHEA-COMP:9863"/>
        <dbReference type="Rhea" id="RHEA-COMP:11604"/>
        <dbReference type="ChEBI" id="CHEBI:15378"/>
        <dbReference type="ChEBI" id="CHEBI:29999"/>
        <dbReference type="ChEBI" id="CHEBI:30616"/>
        <dbReference type="ChEBI" id="CHEBI:83421"/>
        <dbReference type="ChEBI" id="CHEBI:456216"/>
        <dbReference type="EC" id="2.7.11.1"/>
    </reaction>
</comment>
<gene>
    <name evidence="12" type="ORF">ACH407_29685</name>
</gene>
<dbReference type="CDD" id="cd14014">
    <property type="entry name" value="STKc_PknB_like"/>
    <property type="match status" value="1"/>
</dbReference>
<evidence type="ECO:0000313" key="13">
    <source>
        <dbReference type="Proteomes" id="UP001611339"/>
    </source>
</evidence>
<protein>
    <recommendedName>
        <fullName evidence="1">non-specific serine/threonine protein kinase</fullName>
        <ecNumber evidence="1">2.7.11.1</ecNumber>
    </recommendedName>
</protein>
<keyword evidence="5 12" id="KW-0418">Kinase</keyword>
<comment type="catalytic activity">
    <reaction evidence="7">
        <text>L-threonyl-[protein] + ATP = O-phospho-L-threonyl-[protein] + ADP + H(+)</text>
        <dbReference type="Rhea" id="RHEA:46608"/>
        <dbReference type="Rhea" id="RHEA-COMP:11060"/>
        <dbReference type="Rhea" id="RHEA-COMP:11605"/>
        <dbReference type="ChEBI" id="CHEBI:15378"/>
        <dbReference type="ChEBI" id="CHEBI:30013"/>
        <dbReference type="ChEBI" id="CHEBI:30616"/>
        <dbReference type="ChEBI" id="CHEBI:61977"/>
        <dbReference type="ChEBI" id="CHEBI:456216"/>
        <dbReference type="EC" id="2.7.11.1"/>
    </reaction>
</comment>
<dbReference type="RefSeq" id="WP_398712170.1">
    <property type="nucleotide sequence ID" value="NZ_JBIRUI010000016.1"/>
</dbReference>
<reference evidence="12 13" key="1">
    <citation type="submission" date="2024-10" db="EMBL/GenBank/DDBJ databases">
        <title>The Natural Products Discovery Center: Release of the First 8490 Sequenced Strains for Exploring Actinobacteria Biosynthetic Diversity.</title>
        <authorList>
            <person name="Kalkreuter E."/>
            <person name="Kautsar S.A."/>
            <person name="Yang D."/>
            <person name="Bader C.D."/>
            <person name="Teijaro C.N."/>
            <person name="Fluegel L."/>
            <person name="Davis C.M."/>
            <person name="Simpson J.R."/>
            <person name="Lauterbach L."/>
            <person name="Steele A.D."/>
            <person name="Gui C."/>
            <person name="Meng S."/>
            <person name="Li G."/>
            <person name="Viehrig K."/>
            <person name="Ye F."/>
            <person name="Su P."/>
            <person name="Kiefer A.F."/>
            <person name="Nichols A."/>
            <person name="Cepeda A.J."/>
            <person name="Yan W."/>
            <person name="Fan B."/>
            <person name="Jiang Y."/>
            <person name="Adhikari A."/>
            <person name="Zheng C.-J."/>
            <person name="Schuster L."/>
            <person name="Cowan T.M."/>
            <person name="Smanski M.J."/>
            <person name="Chevrette M.G."/>
            <person name="De Carvalho L.P.S."/>
            <person name="Shen B."/>
        </authorList>
    </citation>
    <scope>NUCLEOTIDE SEQUENCE [LARGE SCALE GENOMIC DNA]</scope>
    <source>
        <strain evidence="12 13">NPDC020602</strain>
    </source>
</reference>
<dbReference type="Proteomes" id="UP001611339">
    <property type="component" value="Unassembled WGS sequence"/>
</dbReference>
<feature type="region of interest" description="Disordered" evidence="9">
    <location>
        <begin position="287"/>
        <end position="309"/>
    </location>
</feature>
<feature type="region of interest" description="Disordered" evidence="9">
    <location>
        <begin position="1"/>
        <end position="29"/>
    </location>
</feature>
<dbReference type="PANTHER" id="PTHR43671:SF98">
    <property type="entry name" value="SERINE_THREONINE-PROTEIN KINASE NEK11"/>
    <property type="match status" value="1"/>
</dbReference>
<comment type="caution">
    <text evidence="12">The sequence shown here is derived from an EMBL/GenBank/DDBJ whole genome shotgun (WGS) entry which is preliminary data.</text>
</comment>
<keyword evidence="13" id="KW-1185">Reference proteome</keyword>
<keyword evidence="4" id="KW-0547">Nucleotide-binding</keyword>
<evidence type="ECO:0000256" key="5">
    <source>
        <dbReference type="ARBA" id="ARBA00022777"/>
    </source>
</evidence>
<proteinExistence type="predicted"/>
<dbReference type="SMART" id="SM00220">
    <property type="entry name" value="S_TKc"/>
    <property type="match status" value="1"/>
</dbReference>
<dbReference type="Gene3D" id="1.10.510.10">
    <property type="entry name" value="Transferase(Phosphotransferase) domain 1"/>
    <property type="match status" value="1"/>
</dbReference>
<dbReference type="EC" id="2.7.11.1" evidence="1"/>
<dbReference type="GO" id="GO:0016301">
    <property type="term" value="F:kinase activity"/>
    <property type="evidence" value="ECO:0007669"/>
    <property type="project" value="UniProtKB-KW"/>
</dbReference>
<keyword evidence="10" id="KW-1133">Transmembrane helix</keyword>
<dbReference type="InterPro" id="IPR011009">
    <property type="entry name" value="Kinase-like_dom_sf"/>
</dbReference>
<dbReference type="InterPro" id="IPR050660">
    <property type="entry name" value="NEK_Ser/Thr_kinase"/>
</dbReference>
<evidence type="ECO:0000256" key="4">
    <source>
        <dbReference type="ARBA" id="ARBA00022741"/>
    </source>
</evidence>
<feature type="transmembrane region" description="Helical" evidence="10">
    <location>
        <begin position="601"/>
        <end position="623"/>
    </location>
</feature>
<dbReference type="InterPro" id="IPR008271">
    <property type="entry name" value="Ser/Thr_kinase_AS"/>
</dbReference>
<dbReference type="EMBL" id="JBIRUI010000016">
    <property type="protein sequence ID" value="MFI1717713.1"/>
    <property type="molecule type" value="Genomic_DNA"/>
</dbReference>
<sequence length="756" mass="81973">MTRRDDAGSGAGAPDAAVTRRDGGGEPGPLLRLPSALAERFTVVRELPHQGREADVLLVRDAAGDAFVAKVYRHGVRVAPEVWERLRGLESSHVARVIETGFSDGRDFEVSEYLPGGSLEDLAGAGTPVPPDVLSEVVSQLTAAVAHLHGAGIVHGDLKPSNVLLRRGEPLELALADFGVSKSLDATSRFTQRVFGTLAYAAPEYAFGAEVSGSQDWWAVGMIARQLATGRAPFEGLSEQAVRHHLATRPVDVSDVPDERVRLLCRGLLVRDPGRRWGAAEVRGWLGGGSPGVPEEPPPPAVRPAGSGGRRPLQFKGVKYTEKAALARALAADWETAARRFFVAMGDRDDPSQGWRQLRAWLAQFEDPEYDDLEDLVDLVDVHLPGPEAPDAKLLRLLRWLDPTMPPVYRGKRMLPEDLLALAEQASSPHDDEGRRAARELVDELYTGDLVTALATFGEGAGQLADVDRRWRDLNARWDELRRSTALPTRVRRELADSEIRVEALAVAVAPDWARALRRRIESAAEPVRGRTGWFDALLADGGDPVRHLAATLALPAAVAEARRLDELRRAHAAAETAHRHEWRDSEEHRRSGTGEAVLRALGGAALLFALPVGLPLVLGTLVGEAEFLGRFVPAATVTCGIPLACELALAAGLGGDYHPGWSLRSRLAGLRRRLPGRQGALATQLQPLRKSTIACGGGCLLYLALGTAIWGIVTLRAWSPVPFLIGAGYGVWTFARYRDWRTAHQSQRTQVLGER</sequence>
<evidence type="ECO:0000256" key="7">
    <source>
        <dbReference type="ARBA" id="ARBA00047899"/>
    </source>
</evidence>
<dbReference type="PROSITE" id="PS50011">
    <property type="entry name" value="PROTEIN_KINASE_DOM"/>
    <property type="match status" value="1"/>
</dbReference>
<dbReference type="InterPro" id="IPR000719">
    <property type="entry name" value="Prot_kinase_dom"/>
</dbReference>
<keyword evidence="10" id="KW-0812">Transmembrane</keyword>
<evidence type="ECO:0000313" key="12">
    <source>
        <dbReference type="EMBL" id="MFI1717713.1"/>
    </source>
</evidence>
<evidence type="ECO:0000256" key="6">
    <source>
        <dbReference type="ARBA" id="ARBA00022840"/>
    </source>
</evidence>
<evidence type="ECO:0000256" key="3">
    <source>
        <dbReference type="ARBA" id="ARBA00022679"/>
    </source>
</evidence>
<feature type="transmembrane region" description="Helical" evidence="10">
    <location>
        <begin position="720"/>
        <end position="738"/>
    </location>
</feature>
<dbReference type="PROSITE" id="PS00108">
    <property type="entry name" value="PROTEIN_KINASE_ST"/>
    <property type="match status" value="1"/>
</dbReference>
<keyword evidence="3" id="KW-0808">Transferase</keyword>
<feature type="domain" description="Protein kinase" evidence="11">
    <location>
        <begin position="16"/>
        <end position="286"/>
    </location>
</feature>
<keyword evidence="2" id="KW-0723">Serine/threonine-protein kinase</keyword>
<evidence type="ECO:0000256" key="1">
    <source>
        <dbReference type="ARBA" id="ARBA00012513"/>
    </source>
</evidence>
<accession>A0ABW7UDP9</accession>
<evidence type="ECO:0000256" key="2">
    <source>
        <dbReference type="ARBA" id="ARBA00022527"/>
    </source>
</evidence>
<feature type="transmembrane region" description="Helical" evidence="10">
    <location>
        <begin position="694"/>
        <end position="714"/>
    </location>
</feature>
<dbReference type="SUPFAM" id="SSF56112">
    <property type="entry name" value="Protein kinase-like (PK-like)"/>
    <property type="match status" value="1"/>
</dbReference>
<dbReference type="PANTHER" id="PTHR43671">
    <property type="entry name" value="SERINE/THREONINE-PROTEIN KINASE NEK"/>
    <property type="match status" value="1"/>
</dbReference>
<keyword evidence="6" id="KW-0067">ATP-binding</keyword>